<name>A0ABM4BES4_HYDVU</name>
<dbReference type="GeneID" id="101236029"/>
<feature type="coiled-coil region" evidence="1">
    <location>
        <begin position="175"/>
        <end position="251"/>
    </location>
</feature>
<reference evidence="2 3" key="1">
    <citation type="submission" date="2025-05" db="UniProtKB">
        <authorList>
            <consortium name="RefSeq"/>
        </authorList>
    </citation>
    <scope>NUCLEOTIDE SEQUENCE [LARGE SCALE GENOMIC DNA]</scope>
</reference>
<dbReference type="RefSeq" id="XP_065647469.1">
    <property type="nucleotide sequence ID" value="XM_065791397.1"/>
</dbReference>
<protein>
    <submittedName>
        <fullName evidence="3 4">Girdin isoform X2</fullName>
    </submittedName>
</protein>
<sequence length="1123" mass="130688">MFSDSISSADQSKQYKKEVIDLRQKVNKLEFNLAEKSTTHNREIGILQENIARLNASFEKNEVIRQNLEYELALSNQKLCQANRLSKKKEEELEAAIVELKELNKKGYEIIQEKEKQLDSFTASFKNEGKLYLEQIQIKEAIILELKKENEILYEHKVNGDIVLKKQRQEQQEECKLLQKQLNTANVCIEKLENENSIYKNQIKETSKTIESLNKQVKNLLSDIEQEHSTQSKLRSEIESLQINVKELNSLLSTESSRYKSCMKKLDDFTEKYRELHHKNSEDMVTFNGLKIAHSKLSVDYKQSEESIGKLKEQFQLDKDKVIEQLANKKKELSDVNEEVLIYKRNLNECQKDLAECKKKLIEVIDTKDTSEMKNKLVLEDLKNVIRLYKFSDSKLLPAEDINGLVTSVKDLFKEYKLTITALEDKIKLDSVLLKNLSADYNAQKNASDTTIKEKEKELNDNKNTVLQLKMFCAELEEKIKQQKIYETKEMFQRGIEEKYKSVILEFENELVLKNETIAQQKIALKHLENLNTHVLTETEKALLNGKEKWLREKDILIKKFTEEKKDHDVVLQESLLNQKVNLDKTKELLQQLVEDNELLRISLMVITGGLWAYYVNNQRLLTEKVVQTAMVKYLLQFKDNIASLNATLNAEMCFDSKLVQHFTGIFKFRIIVIAVLVINRFLFQKQSTTKYSYKGKIFRCESNIMLWLNNRNFECVAKLAALSIFKKIHQCDSDSNSSDLADLVGSWLCEYCENVQKQYPMSVGTSSLIELLGNGLKRLLRIRTSLSNSKDLVSSLNLMILHFTERLHTTEIERISLVKKNQHILGYNKKIEKSLFKERAHTVALQNQKNSLRDKINGLEAQLKSSMNVEKNVSQMLSEALKKKEQLDSILQEQTQKIKEMTEKIDIHSKGYGKNDVHKAQIMEDLQMCQVKTKEAEDQVCKMEEIINVIAQEKNDISQSLNMKSSDIEKLLRERNYLVFYLQNVVTTFHENNINVLQKIPNVIDMEITLPLLPPEVFAVLNESPELQIVQKTVGMLLSIQKSYFFEISKLRADKQSMRSKIVMLEKDIVTHRNHVSLLKKQLSTFSRQDTNTNIQFEPVSKQQMYEDEIFIPLRAQHDSEF</sequence>
<evidence type="ECO:0000313" key="3">
    <source>
        <dbReference type="RefSeq" id="XP_065647469.1"/>
    </source>
</evidence>
<keyword evidence="1" id="KW-0175">Coiled coil</keyword>
<proteinExistence type="predicted"/>
<dbReference type="PANTHER" id="PTHR37476:SF1">
    <property type="entry name" value="COILED-COIL DOMAIN-CONTAINING PROTEIN 171"/>
    <property type="match status" value="1"/>
</dbReference>
<feature type="coiled-coil region" evidence="1">
    <location>
        <begin position="312"/>
        <end position="360"/>
    </location>
</feature>
<dbReference type="PANTHER" id="PTHR37476">
    <property type="entry name" value="COILED-COIL DOMAIN-CONTAINING PROTEIN 171"/>
    <property type="match status" value="1"/>
</dbReference>
<dbReference type="RefSeq" id="XP_065647470.1">
    <property type="nucleotide sequence ID" value="XM_065791398.1"/>
</dbReference>
<organism evidence="2 3">
    <name type="scientific">Hydra vulgaris</name>
    <name type="common">Hydra</name>
    <name type="synonym">Hydra attenuata</name>
    <dbReference type="NCBI Taxonomy" id="6087"/>
    <lineage>
        <taxon>Eukaryota</taxon>
        <taxon>Metazoa</taxon>
        <taxon>Cnidaria</taxon>
        <taxon>Hydrozoa</taxon>
        <taxon>Hydroidolina</taxon>
        <taxon>Anthoathecata</taxon>
        <taxon>Aplanulata</taxon>
        <taxon>Hydridae</taxon>
        <taxon>Hydra</taxon>
    </lineage>
</organism>
<dbReference type="Proteomes" id="UP001652625">
    <property type="component" value="Chromosome 02"/>
</dbReference>
<evidence type="ECO:0000256" key="1">
    <source>
        <dbReference type="SAM" id="Coils"/>
    </source>
</evidence>
<accession>A0ABM4BES4</accession>
<evidence type="ECO:0000313" key="4">
    <source>
        <dbReference type="RefSeq" id="XP_065647470.1"/>
    </source>
</evidence>
<feature type="coiled-coil region" evidence="1">
    <location>
        <begin position="576"/>
        <end position="603"/>
    </location>
</feature>
<feature type="coiled-coil region" evidence="1">
    <location>
        <begin position="843"/>
        <end position="905"/>
    </location>
</feature>
<evidence type="ECO:0000313" key="2">
    <source>
        <dbReference type="Proteomes" id="UP001652625"/>
    </source>
</evidence>
<gene>
    <name evidence="3 4" type="primary">LOC101236029</name>
</gene>
<keyword evidence="2" id="KW-1185">Reference proteome</keyword>